<dbReference type="InterPro" id="IPR019734">
    <property type="entry name" value="TPR_rpt"/>
</dbReference>
<dbReference type="AlphaFoldDB" id="V4RNV3"/>
<organism evidence="5 6">
    <name type="scientific">Lutibaculum baratangense AMV1</name>
    <dbReference type="NCBI Taxonomy" id="631454"/>
    <lineage>
        <taxon>Bacteria</taxon>
        <taxon>Pseudomonadati</taxon>
        <taxon>Pseudomonadota</taxon>
        <taxon>Alphaproteobacteria</taxon>
        <taxon>Hyphomicrobiales</taxon>
        <taxon>Tepidamorphaceae</taxon>
        <taxon>Lutibaculum</taxon>
    </lineage>
</organism>
<accession>V4RNV3</accession>
<keyword evidence="1" id="KW-0677">Repeat</keyword>
<feature type="domain" description="Cytochrome c-type biogenesis protein H TPR" evidence="4">
    <location>
        <begin position="30"/>
        <end position="127"/>
    </location>
</feature>
<dbReference type="Gene3D" id="1.25.40.10">
    <property type="entry name" value="Tetratricopeptide repeat domain"/>
    <property type="match status" value="1"/>
</dbReference>
<evidence type="ECO:0000313" key="6">
    <source>
        <dbReference type="Proteomes" id="UP000017819"/>
    </source>
</evidence>
<evidence type="ECO:0000256" key="3">
    <source>
        <dbReference type="PROSITE-ProRule" id="PRU00339"/>
    </source>
</evidence>
<feature type="repeat" description="TPR" evidence="3">
    <location>
        <begin position="65"/>
        <end position="98"/>
    </location>
</feature>
<dbReference type="PROSITE" id="PS50293">
    <property type="entry name" value="TPR_REGION"/>
    <property type="match status" value="1"/>
</dbReference>
<keyword evidence="6" id="KW-1185">Reference proteome</keyword>
<evidence type="ECO:0000256" key="1">
    <source>
        <dbReference type="ARBA" id="ARBA00022737"/>
    </source>
</evidence>
<gene>
    <name evidence="5" type="ORF">N177_0708</name>
</gene>
<dbReference type="eggNOG" id="COG0457">
    <property type="taxonomic scope" value="Bacteria"/>
</dbReference>
<dbReference type="EMBL" id="AWXZ01000013">
    <property type="protein sequence ID" value="ESR26924.1"/>
    <property type="molecule type" value="Genomic_DNA"/>
</dbReference>
<comment type="caution">
    <text evidence="5">The sequence shown here is derived from an EMBL/GenBank/DDBJ whole genome shotgun (WGS) entry which is preliminary data.</text>
</comment>
<feature type="repeat" description="TPR" evidence="3">
    <location>
        <begin position="31"/>
        <end position="64"/>
    </location>
</feature>
<dbReference type="PANTHER" id="PTHR45586:SF1">
    <property type="entry name" value="LIPOPOLYSACCHARIDE ASSEMBLY PROTEIN B"/>
    <property type="match status" value="1"/>
</dbReference>
<dbReference type="InterPro" id="IPR051012">
    <property type="entry name" value="CellSynth/LPSAsmb/PSIAsmb"/>
</dbReference>
<dbReference type="Proteomes" id="UP000017819">
    <property type="component" value="Unassembled WGS sequence"/>
</dbReference>
<keyword evidence="2 3" id="KW-0802">TPR repeat</keyword>
<dbReference type="InterPro" id="IPR011990">
    <property type="entry name" value="TPR-like_helical_dom_sf"/>
</dbReference>
<dbReference type="SUPFAM" id="SSF48452">
    <property type="entry name" value="TPR-like"/>
    <property type="match status" value="1"/>
</dbReference>
<sequence length="193" mass="21488">MDALNRALRAGDWAAAEALLLKITKKEKRNPEPHFHLGMVLRRQGRETEAARAFEKALKINPNLPQVQFERGQALMAAGDYREAKRAFLAALKAAPGDVGCRANLAMIARLQGDLDAAIAEFDRLLAEPGLEENQAGLVHLSLVEALRDRRDYDRMREEGRALGQRQPTLRSAIIRILTEGKSGRFPLRASEI</sequence>
<name>V4RNV3_9HYPH</name>
<dbReference type="PATRIC" id="fig|631454.5.peg.698"/>
<dbReference type="InterPro" id="IPR056413">
    <property type="entry name" value="TPR_CcmH_CycH"/>
</dbReference>
<proteinExistence type="predicted"/>
<evidence type="ECO:0000256" key="2">
    <source>
        <dbReference type="ARBA" id="ARBA00022803"/>
    </source>
</evidence>
<reference evidence="5 6" key="1">
    <citation type="journal article" date="2014" name="Genome Announc.">
        <title>Draft Genome Sequence of Lutibaculum baratangense Strain AMV1T, Isolated from a Mud Volcano in Andamans, India.</title>
        <authorList>
            <person name="Singh A."/>
            <person name="Sreenivas A."/>
            <person name="Sathyanarayana Reddy G."/>
            <person name="Pinnaka A.K."/>
            <person name="Shivaji S."/>
        </authorList>
    </citation>
    <scope>NUCLEOTIDE SEQUENCE [LARGE SCALE GENOMIC DNA]</scope>
    <source>
        <strain evidence="5 6">AMV1</strain>
    </source>
</reference>
<dbReference type="PROSITE" id="PS50005">
    <property type="entry name" value="TPR"/>
    <property type="match status" value="2"/>
</dbReference>
<dbReference type="OrthoDB" id="6193797at2"/>
<protein>
    <submittedName>
        <fullName evidence="5">TPR repeat protein</fullName>
    </submittedName>
</protein>
<dbReference type="SMART" id="SM00028">
    <property type="entry name" value="TPR"/>
    <property type="match status" value="3"/>
</dbReference>
<dbReference type="Pfam" id="PF23914">
    <property type="entry name" value="TPR_CcmH_CycH"/>
    <property type="match status" value="1"/>
</dbReference>
<evidence type="ECO:0000313" key="5">
    <source>
        <dbReference type="EMBL" id="ESR26924.1"/>
    </source>
</evidence>
<dbReference type="STRING" id="631454.N177_0708"/>
<evidence type="ECO:0000259" key="4">
    <source>
        <dbReference type="Pfam" id="PF23914"/>
    </source>
</evidence>
<dbReference type="RefSeq" id="WP_023430857.1">
    <property type="nucleotide sequence ID" value="NZ_AWXZ01000013.1"/>
</dbReference>
<dbReference type="PANTHER" id="PTHR45586">
    <property type="entry name" value="TPR REPEAT-CONTAINING PROTEIN PA4667"/>
    <property type="match status" value="1"/>
</dbReference>